<dbReference type="AlphaFoldDB" id="A0A542Y956"/>
<proteinExistence type="predicted"/>
<keyword evidence="1" id="KW-1133">Transmembrane helix</keyword>
<protein>
    <submittedName>
        <fullName evidence="2">Uncharacterized protein</fullName>
    </submittedName>
</protein>
<keyword evidence="1" id="KW-0812">Transmembrane</keyword>
<feature type="transmembrane region" description="Helical" evidence="1">
    <location>
        <begin position="67"/>
        <end position="88"/>
    </location>
</feature>
<evidence type="ECO:0000256" key="1">
    <source>
        <dbReference type="SAM" id="Phobius"/>
    </source>
</evidence>
<accession>A0A542Y956</accession>
<dbReference type="RefSeq" id="WP_141887791.1">
    <property type="nucleotide sequence ID" value="NZ_BAAAUY010000003.1"/>
</dbReference>
<dbReference type="EMBL" id="VFON01000001">
    <property type="protein sequence ID" value="TQL44630.1"/>
    <property type="molecule type" value="Genomic_DNA"/>
</dbReference>
<evidence type="ECO:0000313" key="3">
    <source>
        <dbReference type="Proteomes" id="UP000319094"/>
    </source>
</evidence>
<comment type="caution">
    <text evidence="2">The sequence shown here is derived from an EMBL/GenBank/DDBJ whole genome shotgun (WGS) entry which is preliminary data.</text>
</comment>
<sequence length="106" mass="11513">MVLLAWAVAIAGLGLLFTSVRIALRARQHEHIPLTGRLDPMPPHAEWTYTAGLLLTMSSGLLNSRDVAPWNIVLFFAAVIAAALGFSLHNRRIDRLNATGSEGDEP</sequence>
<reference evidence="2 3" key="1">
    <citation type="submission" date="2019-06" db="EMBL/GenBank/DDBJ databases">
        <title>Sequencing the genomes of 1000 actinobacteria strains.</title>
        <authorList>
            <person name="Klenk H.-P."/>
        </authorList>
    </citation>
    <scope>NUCLEOTIDE SEQUENCE [LARGE SCALE GENOMIC DNA]</scope>
    <source>
        <strain evidence="2 3">DSM 8803</strain>
    </source>
</reference>
<dbReference type="OrthoDB" id="5083799at2"/>
<dbReference type="Proteomes" id="UP000319094">
    <property type="component" value="Unassembled WGS sequence"/>
</dbReference>
<evidence type="ECO:0000313" key="2">
    <source>
        <dbReference type="EMBL" id="TQL44630.1"/>
    </source>
</evidence>
<gene>
    <name evidence="2" type="ORF">FB468_2691</name>
</gene>
<name>A0A542Y956_9MICO</name>
<keyword evidence="1" id="KW-0472">Membrane</keyword>
<keyword evidence="3" id="KW-1185">Reference proteome</keyword>
<organism evidence="2 3">
    <name type="scientific">Leucobacter komagatae</name>
    <dbReference type="NCBI Taxonomy" id="55969"/>
    <lineage>
        <taxon>Bacteria</taxon>
        <taxon>Bacillati</taxon>
        <taxon>Actinomycetota</taxon>
        <taxon>Actinomycetes</taxon>
        <taxon>Micrococcales</taxon>
        <taxon>Microbacteriaceae</taxon>
        <taxon>Leucobacter</taxon>
    </lineage>
</organism>